<organism evidence="3 4">
    <name type="scientific">Brassica cretica</name>
    <name type="common">Mustard</name>
    <dbReference type="NCBI Taxonomy" id="69181"/>
    <lineage>
        <taxon>Eukaryota</taxon>
        <taxon>Viridiplantae</taxon>
        <taxon>Streptophyta</taxon>
        <taxon>Embryophyta</taxon>
        <taxon>Tracheophyta</taxon>
        <taxon>Spermatophyta</taxon>
        <taxon>Magnoliopsida</taxon>
        <taxon>eudicotyledons</taxon>
        <taxon>Gunneridae</taxon>
        <taxon>Pentapetalae</taxon>
        <taxon>rosids</taxon>
        <taxon>malvids</taxon>
        <taxon>Brassicales</taxon>
        <taxon>Brassicaceae</taxon>
        <taxon>Brassiceae</taxon>
        <taxon>Brassica</taxon>
    </lineage>
</organism>
<evidence type="ECO:0000256" key="2">
    <source>
        <dbReference type="ARBA" id="ARBA00023004"/>
    </source>
</evidence>
<evidence type="ECO:0008006" key="5">
    <source>
        <dbReference type="Google" id="ProtNLM"/>
    </source>
</evidence>
<accession>A0A8S9NVQ0</accession>
<dbReference type="Proteomes" id="UP000712600">
    <property type="component" value="Unassembled WGS sequence"/>
</dbReference>
<dbReference type="Gene3D" id="2.60.120.330">
    <property type="entry name" value="B-lactam Antibiotic, Isopenicillin N Synthase, Chain"/>
    <property type="match status" value="1"/>
</dbReference>
<reference evidence="3" key="1">
    <citation type="submission" date="2019-12" db="EMBL/GenBank/DDBJ databases">
        <title>Genome sequencing and annotation of Brassica cretica.</title>
        <authorList>
            <person name="Studholme D.J."/>
            <person name="Sarris P."/>
        </authorList>
    </citation>
    <scope>NUCLEOTIDE SEQUENCE</scope>
    <source>
        <strain evidence="3">PFS-109/04</strain>
        <tissue evidence="3">Leaf</tissue>
    </source>
</reference>
<comment type="caution">
    <text evidence="3">The sequence shown here is derived from an EMBL/GenBank/DDBJ whole genome shotgun (WGS) entry which is preliminary data.</text>
</comment>
<sequence>MEEKPKFKTVQEVVAANEGLPERYLQPLTGGHEDQPLNGPVPEMDIPSIDLSLLLSSSEEGRQELSDESWNYRSVSRQDLDKIYKLTKQFFALPTEEKQKYAGDIGKLHTFQFPRGSFDFVDLDKSFFRETLHEYTMKQHAVIEQFFKGMARSLDLEDNVFLEMHGDNARMDTRFNTYPPCPTLQENSGILTDIPTENEILGIYRGISEEIPRKHKIGVPRNFL</sequence>
<evidence type="ECO:0000313" key="3">
    <source>
        <dbReference type="EMBL" id="KAF3507786.1"/>
    </source>
</evidence>
<dbReference type="GO" id="GO:0046872">
    <property type="term" value="F:metal ion binding"/>
    <property type="evidence" value="ECO:0007669"/>
    <property type="project" value="UniProtKB-KW"/>
</dbReference>
<protein>
    <recommendedName>
        <fullName evidence="5">Non-haem dioxygenase N-terminal domain-containing protein</fullName>
    </recommendedName>
</protein>
<dbReference type="PANTHER" id="PTHR47991">
    <property type="entry name" value="OXOGLUTARATE/IRON-DEPENDENT DIOXYGENASE"/>
    <property type="match status" value="1"/>
</dbReference>
<keyword evidence="1" id="KW-0479">Metal-binding</keyword>
<gene>
    <name evidence="3" type="ORF">F2Q69_00000865</name>
</gene>
<evidence type="ECO:0000313" key="4">
    <source>
        <dbReference type="Proteomes" id="UP000712600"/>
    </source>
</evidence>
<keyword evidence="2" id="KW-0408">Iron</keyword>
<evidence type="ECO:0000256" key="1">
    <source>
        <dbReference type="ARBA" id="ARBA00022723"/>
    </source>
</evidence>
<name>A0A8S9NVQ0_BRACR</name>
<dbReference type="SUPFAM" id="SSF51197">
    <property type="entry name" value="Clavaminate synthase-like"/>
    <property type="match status" value="1"/>
</dbReference>
<dbReference type="EMBL" id="QGKX02001521">
    <property type="protein sequence ID" value="KAF3507786.1"/>
    <property type="molecule type" value="Genomic_DNA"/>
</dbReference>
<dbReference type="InterPro" id="IPR027443">
    <property type="entry name" value="IPNS-like_sf"/>
</dbReference>
<dbReference type="AlphaFoldDB" id="A0A8S9NVQ0"/>
<proteinExistence type="predicted"/>
<dbReference type="InterPro" id="IPR050295">
    <property type="entry name" value="Plant_2OG-oxidoreductases"/>
</dbReference>